<gene>
    <name evidence="6" type="ORF">FH608_016085</name>
</gene>
<dbReference type="AlphaFoldDB" id="A0A5C4WM35"/>
<accession>A0A5C4WM35</accession>
<evidence type="ECO:0000256" key="2">
    <source>
        <dbReference type="ARBA" id="ARBA00022692"/>
    </source>
</evidence>
<name>A0A5C4WM35_9ACTN</name>
<comment type="caution">
    <text evidence="6">The sequence shown here is derived from an EMBL/GenBank/DDBJ whole genome shotgun (WGS) entry which is preliminary data.</text>
</comment>
<keyword evidence="4" id="KW-0472">Membrane</keyword>
<proteinExistence type="predicted"/>
<evidence type="ECO:0000256" key="4">
    <source>
        <dbReference type="ARBA" id="ARBA00023136"/>
    </source>
</evidence>
<evidence type="ECO:0000256" key="1">
    <source>
        <dbReference type="ARBA" id="ARBA00004141"/>
    </source>
</evidence>
<sequence>MITSMHLADLVGVGCGLLAALFVASGIPKIRRPFELAIALVRFGIVKRVRPALGRLLGVVEVAVGIAVALSPALLPASVAALLLLAAFTAVIVRSLAAGQNVECACFGTGEKTSWATVARNGVLIGVALFVAVAGETPTADQRIIGILIGTVLTCGYLLLSTLAVVKPFSAGLDPQER</sequence>
<dbReference type="Pfam" id="PF07291">
    <property type="entry name" value="MauE"/>
    <property type="match status" value="1"/>
</dbReference>
<protein>
    <recommendedName>
        <fullName evidence="5">Methylamine utilisation protein MauE domain-containing protein</fullName>
    </recommendedName>
</protein>
<reference evidence="6 7" key="1">
    <citation type="submission" date="2019-10" db="EMBL/GenBank/DDBJ databases">
        <title>Nonomuraea sp. nov., isolated from Phyllanthus amarus.</title>
        <authorList>
            <person name="Klykleung N."/>
            <person name="Tanasupawat S."/>
        </authorList>
    </citation>
    <scope>NUCLEOTIDE SEQUENCE [LARGE SCALE GENOMIC DNA]</scope>
    <source>
        <strain evidence="6 7">PA1-10</strain>
    </source>
</reference>
<evidence type="ECO:0000259" key="5">
    <source>
        <dbReference type="Pfam" id="PF07291"/>
    </source>
</evidence>
<dbReference type="GO" id="GO:0016020">
    <property type="term" value="C:membrane"/>
    <property type="evidence" value="ECO:0007669"/>
    <property type="project" value="UniProtKB-SubCell"/>
</dbReference>
<feature type="domain" description="Methylamine utilisation protein MauE" evidence="5">
    <location>
        <begin position="12"/>
        <end position="132"/>
    </location>
</feature>
<dbReference type="UniPathway" id="UPA00895"/>
<dbReference type="Proteomes" id="UP000312512">
    <property type="component" value="Unassembled WGS sequence"/>
</dbReference>
<evidence type="ECO:0000313" key="6">
    <source>
        <dbReference type="EMBL" id="KAB8194698.1"/>
    </source>
</evidence>
<keyword evidence="3" id="KW-1133">Transmembrane helix</keyword>
<dbReference type="InterPro" id="IPR009908">
    <property type="entry name" value="Methylamine_util_MauE"/>
</dbReference>
<keyword evidence="7" id="KW-1185">Reference proteome</keyword>
<dbReference type="EMBL" id="VDLX02000005">
    <property type="protein sequence ID" value="KAB8194698.1"/>
    <property type="molecule type" value="Genomic_DNA"/>
</dbReference>
<dbReference type="GO" id="GO:0030416">
    <property type="term" value="P:methylamine metabolic process"/>
    <property type="evidence" value="ECO:0007669"/>
    <property type="project" value="InterPro"/>
</dbReference>
<comment type="subcellular location">
    <subcellularLocation>
        <location evidence="1">Membrane</location>
        <topology evidence="1">Multi-pass membrane protein</topology>
    </subcellularLocation>
</comment>
<evidence type="ECO:0000256" key="3">
    <source>
        <dbReference type="ARBA" id="ARBA00022989"/>
    </source>
</evidence>
<accession>A0A5P9YSH7</accession>
<evidence type="ECO:0000313" key="7">
    <source>
        <dbReference type="Proteomes" id="UP000312512"/>
    </source>
</evidence>
<organism evidence="6 7">
    <name type="scientific">Nonomuraea phyllanthi</name>
    <dbReference type="NCBI Taxonomy" id="2219224"/>
    <lineage>
        <taxon>Bacteria</taxon>
        <taxon>Bacillati</taxon>
        <taxon>Actinomycetota</taxon>
        <taxon>Actinomycetes</taxon>
        <taxon>Streptosporangiales</taxon>
        <taxon>Streptosporangiaceae</taxon>
        <taxon>Nonomuraea</taxon>
    </lineage>
</organism>
<keyword evidence="2" id="KW-0812">Transmembrane</keyword>
<dbReference type="OrthoDB" id="5643368at2"/>